<accession>A0A5M3XUF0</accession>
<proteinExistence type="predicted"/>
<organism evidence="2 3">
    <name type="scientific">Acrocarpospora pleiomorpha</name>
    <dbReference type="NCBI Taxonomy" id="90975"/>
    <lineage>
        <taxon>Bacteria</taxon>
        <taxon>Bacillati</taxon>
        <taxon>Actinomycetota</taxon>
        <taxon>Actinomycetes</taxon>
        <taxon>Streptosporangiales</taxon>
        <taxon>Streptosporangiaceae</taxon>
        <taxon>Acrocarpospora</taxon>
    </lineage>
</organism>
<dbReference type="Proteomes" id="UP000377595">
    <property type="component" value="Unassembled WGS sequence"/>
</dbReference>
<feature type="transmembrane region" description="Helical" evidence="1">
    <location>
        <begin position="225"/>
        <end position="244"/>
    </location>
</feature>
<evidence type="ECO:0000313" key="3">
    <source>
        <dbReference type="Proteomes" id="UP000377595"/>
    </source>
</evidence>
<feature type="transmembrane region" description="Helical" evidence="1">
    <location>
        <begin position="127"/>
        <end position="146"/>
    </location>
</feature>
<evidence type="ECO:0008006" key="4">
    <source>
        <dbReference type="Google" id="ProtNLM"/>
    </source>
</evidence>
<feature type="transmembrane region" description="Helical" evidence="1">
    <location>
        <begin position="158"/>
        <end position="178"/>
    </location>
</feature>
<keyword evidence="1" id="KW-0812">Transmembrane</keyword>
<feature type="transmembrane region" description="Helical" evidence="1">
    <location>
        <begin position="190"/>
        <end position="213"/>
    </location>
</feature>
<keyword evidence="1" id="KW-1133">Transmembrane helix</keyword>
<evidence type="ECO:0000256" key="1">
    <source>
        <dbReference type="SAM" id="Phobius"/>
    </source>
</evidence>
<name>A0A5M3XUF0_9ACTN</name>
<dbReference type="AlphaFoldDB" id="A0A5M3XUF0"/>
<sequence length="264" mass="29451">MYPAYWASVIVLGALALAGWITDHRPTLSELLANLTMLQHGMKIRDLEIVYWTLWQELVFYVMIGCFAAVGITYRRCLGFMAGWVFLLLVGERLDISVLKVVLVQFSAPYFIGGMALFLIYRFGGSLLPWLFVGVAWTIGLIQALGERPPAVVRFGEALGSALVVGVISLIFLVMILVAMGKLEGLDWKWFTVLGALTYPLYLFHHHVGFLLIQWLHPVLGNRVTLPLVVGVVLGVAWLVYRLVEVPLQPRLKSALARSLRADA</sequence>
<keyword evidence="1" id="KW-0472">Membrane</keyword>
<gene>
    <name evidence="2" type="ORF">Aple_060500</name>
</gene>
<protein>
    <recommendedName>
        <fullName evidence="4">Acyltransferase 3 domain-containing protein</fullName>
    </recommendedName>
</protein>
<comment type="caution">
    <text evidence="2">The sequence shown here is derived from an EMBL/GenBank/DDBJ whole genome shotgun (WGS) entry which is preliminary data.</text>
</comment>
<evidence type="ECO:0000313" key="2">
    <source>
        <dbReference type="EMBL" id="GES23151.1"/>
    </source>
</evidence>
<feature type="transmembrane region" description="Helical" evidence="1">
    <location>
        <begin position="102"/>
        <end position="120"/>
    </location>
</feature>
<dbReference type="EMBL" id="BLAF01000039">
    <property type="protein sequence ID" value="GES23151.1"/>
    <property type="molecule type" value="Genomic_DNA"/>
</dbReference>
<reference evidence="2 3" key="1">
    <citation type="submission" date="2019-10" db="EMBL/GenBank/DDBJ databases">
        <title>Whole genome shotgun sequence of Acrocarpospora pleiomorpha NBRC 16267.</title>
        <authorList>
            <person name="Ichikawa N."/>
            <person name="Kimura A."/>
            <person name="Kitahashi Y."/>
            <person name="Komaki H."/>
            <person name="Oguchi A."/>
        </authorList>
    </citation>
    <scope>NUCLEOTIDE SEQUENCE [LARGE SCALE GENOMIC DNA]</scope>
    <source>
        <strain evidence="2 3">NBRC 16267</strain>
    </source>
</reference>
<feature type="transmembrane region" description="Helical" evidence="1">
    <location>
        <begin position="49"/>
        <end position="70"/>
    </location>
</feature>
<keyword evidence="3" id="KW-1185">Reference proteome</keyword>